<dbReference type="AlphaFoldDB" id="A0A813YZ95"/>
<comment type="caution">
    <text evidence="1">The sequence shown here is derived from an EMBL/GenBank/DDBJ whole genome shotgun (WGS) entry which is preliminary data.</text>
</comment>
<evidence type="ECO:0000313" key="1">
    <source>
        <dbReference type="EMBL" id="CAF0891127.1"/>
    </source>
</evidence>
<sequence>MEGRKRQENNTIQNFRSNKKRKLQNEITTININKSRFQDLSNEIFYVIFEYLDIHHVHKGFFNFNKRFKNLLNNSNLLTKINISTISKSDFDYYYRNIIIRNREHINVLRLSNPFTTDIIFSPINIILKFISLETLILDNIHVKYLNKMFDYLLDLPKFHSLTISFINYIESLDIFIQIFRLSKLEYCKIIYKIKNNQSLLPIYLTKYDSSCIQYFIINGDFPFNSLHNLLSCLPQLHHLSINSLVNCHNTEREELSPIELKYLKYAFLKLNFIYFYKFEKIIKIFFHYIQILRLTTCFDEVYLNAKQWEDLILSSMPYLRIFDINHEGSIRNNKLIYHDIIDRFNSSFWLEKECEIFQYVSKINKIKNLDIKNYNSLDNIQLIVNLLLQLEYFKLIVDRKEIKQLIRFLLSKSNTKTQHLFFLCISDVSVSNPKELKALIRLENLLHDYRIKYLNRDLYIWW</sequence>
<evidence type="ECO:0008006" key="3">
    <source>
        <dbReference type="Google" id="ProtNLM"/>
    </source>
</evidence>
<gene>
    <name evidence="1" type="ORF">SEV965_LOCUS5139</name>
</gene>
<protein>
    <recommendedName>
        <fullName evidence="3">F-box domain-containing protein</fullName>
    </recommendedName>
</protein>
<name>A0A813YZ95_9BILA</name>
<reference evidence="1" key="1">
    <citation type="submission" date="2021-02" db="EMBL/GenBank/DDBJ databases">
        <authorList>
            <person name="Nowell W R."/>
        </authorList>
    </citation>
    <scope>NUCLEOTIDE SEQUENCE</scope>
</reference>
<dbReference type="Proteomes" id="UP000663889">
    <property type="component" value="Unassembled WGS sequence"/>
</dbReference>
<accession>A0A813YZ95</accession>
<proteinExistence type="predicted"/>
<evidence type="ECO:0000313" key="2">
    <source>
        <dbReference type="Proteomes" id="UP000663889"/>
    </source>
</evidence>
<organism evidence="1 2">
    <name type="scientific">Rotaria sordida</name>
    <dbReference type="NCBI Taxonomy" id="392033"/>
    <lineage>
        <taxon>Eukaryota</taxon>
        <taxon>Metazoa</taxon>
        <taxon>Spiralia</taxon>
        <taxon>Gnathifera</taxon>
        <taxon>Rotifera</taxon>
        <taxon>Eurotatoria</taxon>
        <taxon>Bdelloidea</taxon>
        <taxon>Philodinida</taxon>
        <taxon>Philodinidae</taxon>
        <taxon>Rotaria</taxon>
    </lineage>
</organism>
<dbReference type="EMBL" id="CAJNOU010000154">
    <property type="protein sequence ID" value="CAF0891127.1"/>
    <property type="molecule type" value="Genomic_DNA"/>
</dbReference>